<keyword evidence="3" id="KW-1185">Reference proteome</keyword>
<organism evidence="2 3">
    <name type="scientific">Streptomyces lichenis</name>
    <dbReference type="NCBI Taxonomy" id="2306967"/>
    <lineage>
        <taxon>Bacteria</taxon>
        <taxon>Bacillati</taxon>
        <taxon>Actinomycetota</taxon>
        <taxon>Actinomycetes</taxon>
        <taxon>Kitasatosporales</taxon>
        <taxon>Streptomycetaceae</taxon>
        <taxon>Streptomyces</taxon>
    </lineage>
</organism>
<dbReference type="Proteomes" id="UP001522868">
    <property type="component" value="Unassembled WGS sequence"/>
</dbReference>
<proteinExistence type="predicted"/>
<keyword evidence="1" id="KW-0812">Transmembrane</keyword>
<gene>
    <name evidence="2" type="ORF">M1O15_11090</name>
</gene>
<keyword evidence="1" id="KW-1133">Transmembrane helix</keyword>
<evidence type="ECO:0000313" key="3">
    <source>
        <dbReference type="Proteomes" id="UP001522868"/>
    </source>
</evidence>
<name>A0ABT0I9C9_9ACTN</name>
<dbReference type="RefSeq" id="WP_248633370.1">
    <property type="nucleotide sequence ID" value="NZ_JALPTH010000008.1"/>
</dbReference>
<comment type="caution">
    <text evidence="2">The sequence shown here is derived from an EMBL/GenBank/DDBJ whole genome shotgun (WGS) entry which is preliminary data.</text>
</comment>
<feature type="transmembrane region" description="Helical" evidence="1">
    <location>
        <begin position="62"/>
        <end position="81"/>
    </location>
</feature>
<accession>A0ABT0I9C9</accession>
<protein>
    <recommendedName>
        <fullName evidence="4">Transposase</fullName>
    </recommendedName>
</protein>
<evidence type="ECO:0000313" key="2">
    <source>
        <dbReference type="EMBL" id="MCK8677931.1"/>
    </source>
</evidence>
<evidence type="ECO:0000256" key="1">
    <source>
        <dbReference type="SAM" id="Phobius"/>
    </source>
</evidence>
<keyword evidence="1" id="KW-0472">Membrane</keyword>
<dbReference type="EMBL" id="JALPTH010000008">
    <property type="protein sequence ID" value="MCK8677931.1"/>
    <property type="molecule type" value="Genomic_DNA"/>
</dbReference>
<evidence type="ECO:0008006" key="4">
    <source>
        <dbReference type="Google" id="ProtNLM"/>
    </source>
</evidence>
<reference evidence="2 3" key="1">
    <citation type="submission" date="2022-04" db="EMBL/GenBank/DDBJ databases">
        <title>Streptomyces sp. nov. LCR6-01 isolated from Lichen of Dirinaria sp.</title>
        <authorList>
            <person name="Kanchanasin P."/>
            <person name="Tanasupawat S."/>
            <person name="Phongsopitanun W."/>
        </authorList>
    </citation>
    <scope>NUCLEOTIDE SEQUENCE [LARGE SCALE GENOMIC DNA]</scope>
    <source>
        <strain evidence="2 3">LCR6-01</strain>
    </source>
</reference>
<sequence length="82" mass="9276">MNYTAYLAKGARKIKADWTRRVKSIRMRQSGSGGLTAWCSWRKILSRLRFLRWALTVQALKGAAYAGGAIAIQVIAARFFIR</sequence>